<proteinExistence type="predicted"/>
<dbReference type="AlphaFoldDB" id="A0A1Y2MIG4"/>
<protein>
    <recommendedName>
        <fullName evidence="4">Pentacotripeptide-repeat region of PRORP domain-containing protein</fullName>
    </recommendedName>
</protein>
<sequence>MTPIAGQIAYRAENMFMAGMQVEAFELWTTHLNENATALEYLDTGVRLYGLAGYPEMAREVMDDLLQLDPGWDLSVVIVVFRGYTSSLSQEHHDEARKLYRLIKDKMGPIGNLEAYDACIAGFLEAHLLEDAIQVFQDMVRDGALETEKSQSYVEDVLKRLDLMYALATDVSKTTSIAVAAIDVLPVAFHGHIFSDWLKSAITETSPKAAAHILYIMMQRGYEPETEHFNFLLRILFRTKDAENLLKAEKIGWKMIEQARISSVVTDKPPSGSRAHAIVEKLQNGRVLDANSATAVPPASTTAVPPASTSTFALMMRHYAVDAQWEHVDYLARQLQDANVEVNSTIMNVLIENKGQRGRFVEAWQIYRSLTNNPDQAETVFPDGQSIRVLWRTLRLALSDPENRNSPDLPTPRQLLRETFDWWILVRQRPDFDRFMRGLAAADLDAISKLVLHCFSYARDLPGVLVALHFLRDKFDIYATNEHIEIVMRQLAWTVLDHESESVRIQFGLSTNRSKGMKRMLRLYKQTYMRRLRRLGISQQDHLRYSEKEMYDLQLNVLSESIRTVMLAEYGPEEVEEMIQGAATAAGVPFMATGDMNVYDMMDESDF</sequence>
<dbReference type="InterPro" id="IPR011990">
    <property type="entry name" value="TPR-like_helical_dom_sf"/>
</dbReference>
<dbReference type="InterPro" id="IPR052308">
    <property type="entry name" value="PPR_domain-containing"/>
</dbReference>
<gene>
    <name evidence="2" type="ORF">B5807_00856</name>
</gene>
<dbReference type="EMBL" id="KZ107838">
    <property type="protein sequence ID" value="OSS55058.1"/>
    <property type="molecule type" value="Genomic_DNA"/>
</dbReference>
<reference evidence="2 3" key="1">
    <citation type="journal article" date="2017" name="Genome Announc.">
        <title>Genome sequence of the saprophytic ascomycete Epicoccum nigrum ICMP 19927 strain isolated from New Zealand.</title>
        <authorList>
            <person name="Fokin M."/>
            <person name="Fleetwood D."/>
            <person name="Weir B.S."/>
            <person name="Villas-Boas S.G."/>
        </authorList>
    </citation>
    <scope>NUCLEOTIDE SEQUENCE [LARGE SCALE GENOMIC DNA]</scope>
    <source>
        <strain evidence="2 3">ICMP 19927</strain>
    </source>
</reference>
<evidence type="ECO:0000256" key="1">
    <source>
        <dbReference type="PROSITE-ProRule" id="PRU00708"/>
    </source>
</evidence>
<keyword evidence="3" id="KW-1185">Reference proteome</keyword>
<dbReference type="OMA" id="FRLYPNW"/>
<accession>A0A1Y2MIG4</accession>
<organism evidence="2 3">
    <name type="scientific">Epicoccum nigrum</name>
    <name type="common">Soil fungus</name>
    <name type="synonym">Epicoccum purpurascens</name>
    <dbReference type="NCBI Taxonomy" id="105696"/>
    <lineage>
        <taxon>Eukaryota</taxon>
        <taxon>Fungi</taxon>
        <taxon>Dikarya</taxon>
        <taxon>Ascomycota</taxon>
        <taxon>Pezizomycotina</taxon>
        <taxon>Dothideomycetes</taxon>
        <taxon>Pleosporomycetidae</taxon>
        <taxon>Pleosporales</taxon>
        <taxon>Pleosporineae</taxon>
        <taxon>Didymellaceae</taxon>
        <taxon>Epicoccum</taxon>
    </lineage>
</organism>
<feature type="repeat" description="PPR" evidence="1">
    <location>
        <begin position="112"/>
        <end position="146"/>
    </location>
</feature>
<dbReference type="Gene3D" id="1.25.40.10">
    <property type="entry name" value="Tetratricopeptide repeat domain"/>
    <property type="match status" value="2"/>
</dbReference>
<name>A0A1Y2MIG4_EPING</name>
<evidence type="ECO:0000313" key="3">
    <source>
        <dbReference type="Proteomes" id="UP000193240"/>
    </source>
</evidence>
<dbReference type="PROSITE" id="PS51375">
    <property type="entry name" value="PPR"/>
    <property type="match status" value="1"/>
</dbReference>
<dbReference type="PANTHER" id="PTHR47937">
    <property type="entry name" value="PLASTID TRANSCRIPTIONALLY ACTIVE CHROMOSOME 2-LIKE PROTEIN"/>
    <property type="match status" value="1"/>
</dbReference>
<dbReference type="InterPro" id="IPR002885">
    <property type="entry name" value="PPR_rpt"/>
</dbReference>
<dbReference type="InParanoid" id="A0A1Y2MIG4"/>
<evidence type="ECO:0008006" key="4">
    <source>
        <dbReference type="Google" id="ProtNLM"/>
    </source>
</evidence>
<evidence type="ECO:0000313" key="2">
    <source>
        <dbReference type="EMBL" id="OSS55058.1"/>
    </source>
</evidence>
<dbReference type="PANTHER" id="PTHR47937:SF8">
    <property type="entry name" value="PENTATRICOPEPTIDE REPEAT DOMAIN CONTAINING PROTEIN-RELATED"/>
    <property type="match status" value="1"/>
</dbReference>
<dbReference type="Proteomes" id="UP000193240">
    <property type="component" value="Unassembled WGS sequence"/>
</dbReference>
<dbReference type="Pfam" id="PF01535">
    <property type="entry name" value="PPR"/>
    <property type="match status" value="1"/>
</dbReference>